<evidence type="ECO:0000313" key="9">
    <source>
        <dbReference type="EMBL" id="KAG7192984.1"/>
    </source>
</evidence>
<protein>
    <recommendedName>
        <fullName evidence="7">6-phosphogluconolactonase-like protein</fullName>
    </recommendedName>
</protein>
<keyword evidence="6" id="KW-0378">Hydrolase</keyword>
<dbReference type="PANTHER" id="PTHR11054">
    <property type="entry name" value="6-PHOSPHOGLUCONOLACTONASE"/>
    <property type="match status" value="1"/>
</dbReference>
<evidence type="ECO:0000256" key="3">
    <source>
        <dbReference type="ARBA" id="ARBA00004961"/>
    </source>
</evidence>
<keyword evidence="5" id="KW-0963">Cytoplasm</keyword>
<comment type="similarity">
    <text evidence="4 7">Belongs to the glucosamine/galactosamine-6-phosphate isomerase family. 6-phosphogluconolactonase subfamily.</text>
</comment>
<organism evidence="9 10">
    <name type="scientific">Scheffersomyces spartinae</name>
    <dbReference type="NCBI Taxonomy" id="45513"/>
    <lineage>
        <taxon>Eukaryota</taxon>
        <taxon>Fungi</taxon>
        <taxon>Dikarya</taxon>
        <taxon>Ascomycota</taxon>
        <taxon>Saccharomycotina</taxon>
        <taxon>Pichiomycetes</taxon>
        <taxon>Debaryomycetaceae</taxon>
        <taxon>Scheffersomyces</taxon>
    </lineage>
</organism>
<sequence length="246" mass="26829">MSPAVVSYADSSDVASAVGRFVLDAQKKAFSEGNSFKIAVSGGSLGKVMKAALIDDKKVSGSVEWKKWQVYFSDERIVPLTHSDSNYGLFKQMVLDNLDDDNKPKVYTIDDSLDSDEAIRKAYEEILPKDSKFDLVLLGCGPDGHTCSLFPEHPLLEVRDQQIALITDSPKPPPRRITFTFPVLESSKAIAFVAEGAGKAEVLKDIFTNPNSKLPSKLVNDISGVPVTWFVNDAAINGVNVIASKY</sequence>
<dbReference type="PANTHER" id="PTHR11054:SF24">
    <property type="entry name" value="6-PHOSPHOGLUCONOLACTONASE 3-RELATED"/>
    <property type="match status" value="1"/>
</dbReference>
<evidence type="ECO:0000256" key="2">
    <source>
        <dbReference type="ARBA" id="ARBA00004496"/>
    </source>
</evidence>
<dbReference type="GO" id="GO:0017057">
    <property type="term" value="F:6-phosphogluconolactonase activity"/>
    <property type="evidence" value="ECO:0007669"/>
    <property type="project" value="UniProtKB-EC"/>
</dbReference>
<keyword evidence="10" id="KW-1185">Reference proteome</keyword>
<proteinExistence type="inferred from homology"/>
<dbReference type="RefSeq" id="XP_043048533.1">
    <property type="nucleotide sequence ID" value="XM_043191901.1"/>
</dbReference>
<dbReference type="GO" id="GO:0006098">
    <property type="term" value="P:pentose-phosphate shunt"/>
    <property type="evidence" value="ECO:0007669"/>
    <property type="project" value="InterPro"/>
</dbReference>
<comment type="pathway">
    <text evidence="3">Carbohydrate degradation; pentose phosphate pathway; D-ribulose 5-phosphate from D-glucose 6-phosphate (oxidative stage): step 2/3.</text>
</comment>
<name>A0A9P7V7U2_9ASCO</name>
<evidence type="ECO:0000256" key="5">
    <source>
        <dbReference type="ARBA" id="ARBA00022490"/>
    </source>
</evidence>
<dbReference type="SUPFAM" id="SSF100950">
    <property type="entry name" value="NagB/RpiA/CoA transferase-like"/>
    <property type="match status" value="1"/>
</dbReference>
<dbReference type="InterPro" id="IPR006148">
    <property type="entry name" value="Glc/Gal-6P_isomerase"/>
</dbReference>
<comment type="catalytic activity">
    <reaction evidence="1">
        <text>6-phospho-D-glucono-1,5-lactone + H2O = 6-phospho-D-gluconate + H(+)</text>
        <dbReference type="Rhea" id="RHEA:12556"/>
        <dbReference type="ChEBI" id="CHEBI:15377"/>
        <dbReference type="ChEBI" id="CHEBI:15378"/>
        <dbReference type="ChEBI" id="CHEBI:57955"/>
        <dbReference type="ChEBI" id="CHEBI:58759"/>
        <dbReference type="EC" id="3.1.1.31"/>
    </reaction>
</comment>
<dbReference type="GO" id="GO:0005737">
    <property type="term" value="C:cytoplasm"/>
    <property type="evidence" value="ECO:0007669"/>
    <property type="project" value="UniProtKB-SubCell"/>
</dbReference>
<dbReference type="Proteomes" id="UP000790833">
    <property type="component" value="Unassembled WGS sequence"/>
</dbReference>
<reference evidence="9" key="1">
    <citation type="submission" date="2021-03" db="EMBL/GenBank/DDBJ databases">
        <authorList>
            <person name="Palmer J.M."/>
        </authorList>
    </citation>
    <scope>NUCLEOTIDE SEQUENCE</scope>
    <source>
        <strain evidence="9">ARV_011</strain>
    </source>
</reference>
<dbReference type="Pfam" id="PF01182">
    <property type="entry name" value="Glucosamine_iso"/>
    <property type="match status" value="1"/>
</dbReference>
<evidence type="ECO:0000313" key="10">
    <source>
        <dbReference type="Proteomes" id="UP000790833"/>
    </source>
</evidence>
<dbReference type="CDD" id="cd01400">
    <property type="entry name" value="6PGL"/>
    <property type="match status" value="1"/>
</dbReference>
<dbReference type="GeneID" id="66114468"/>
<dbReference type="FunFam" id="3.40.50.1360:FF:000005">
    <property type="entry name" value="6-phosphogluconolactonase"/>
    <property type="match status" value="1"/>
</dbReference>
<comment type="caution">
    <text evidence="9">The sequence shown here is derived from an EMBL/GenBank/DDBJ whole genome shotgun (WGS) entry which is preliminary data.</text>
</comment>
<dbReference type="Gene3D" id="3.40.50.1360">
    <property type="match status" value="1"/>
</dbReference>
<evidence type="ECO:0000259" key="8">
    <source>
        <dbReference type="Pfam" id="PF01182"/>
    </source>
</evidence>
<dbReference type="AlphaFoldDB" id="A0A9P7V7U2"/>
<dbReference type="NCBIfam" id="TIGR01198">
    <property type="entry name" value="pgl"/>
    <property type="match status" value="1"/>
</dbReference>
<evidence type="ECO:0000256" key="7">
    <source>
        <dbReference type="RuleBase" id="RU365095"/>
    </source>
</evidence>
<comment type="subcellular location">
    <subcellularLocation>
        <location evidence="2">Cytoplasm</location>
    </subcellularLocation>
</comment>
<dbReference type="InterPro" id="IPR005900">
    <property type="entry name" value="6-phosphogluconolactonase_DevB"/>
</dbReference>
<dbReference type="InterPro" id="IPR039104">
    <property type="entry name" value="6PGL"/>
</dbReference>
<dbReference type="GO" id="GO:0005975">
    <property type="term" value="P:carbohydrate metabolic process"/>
    <property type="evidence" value="ECO:0007669"/>
    <property type="project" value="InterPro"/>
</dbReference>
<evidence type="ECO:0000256" key="6">
    <source>
        <dbReference type="ARBA" id="ARBA00022801"/>
    </source>
</evidence>
<gene>
    <name evidence="9" type="ORF">KQ657_001094</name>
</gene>
<evidence type="ECO:0000256" key="4">
    <source>
        <dbReference type="ARBA" id="ARBA00010662"/>
    </source>
</evidence>
<dbReference type="InterPro" id="IPR037171">
    <property type="entry name" value="NagB/RpiA_transferase-like"/>
</dbReference>
<accession>A0A9P7V7U2</accession>
<dbReference type="EMBL" id="JAHMUF010000014">
    <property type="protein sequence ID" value="KAG7192984.1"/>
    <property type="molecule type" value="Genomic_DNA"/>
</dbReference>
<evidence type="ECO:0000256" key="1">
    <source>
        <dbReference type="ARBA" id="ARBA00000832"/>
    </source>
</evidence>
<feature type="domain" description="Glucosamine/galactosamine-6-phosphate isomerase" evidence="8">
    <location>
        <begin position="10"/>
        <end position="221"/>
    </location>
</feature>
<dbReference type="OrthoDB" id="432544at2759"/>